<proteinExistence type="predicted"/>
<evidence type="ECO:0000313" key="2">
    <source>
        <dbReference type="Proteomes" id="UP001374535"/>
    </source>
</evidence>
<organism evidence="1 2">
    <name type="scientific">Vigna mungo</name>
    <name type="common">Black gram</name>
    <name type="synonym">Phaseolus mungo</name>
    <dbReference type="NCBI Taxonomy" id="3915"/>
    <lineage>
        <taxon>Eukaryota</taxon>
        <taxon>Viridiplantae</taxon>
        <taxon>Streptophyta</taxon>
        <taxon>Embryophyta</taxon>
        <taxon>Tracheophyta</taxon>
        <taxon>Spermatophyta</taxon>
        <taxon>Magnoliopsida</taxon>
        <taxon>eudicotyledons</taxon>
        <taxon>Gunneridae</taxon>
        <taxon>Pentapetalae</taxon>
        <taxon>rosids</taxon>
        <taxon>fabids</taxon>
        <taxon>Fabales</taxon>
        <taxon>Fabaceae</taxon>
        <taxon>Papilionoideae</taxon>
        <taxon>50 kb inversion clade</taxon>
        <taxon>NPAAA clade</taxon>
        <taxon>indigoferoid/millettioid clade</taxon>
        <taxon>Phaseoleae</taxon>
        <taxon>Vigna</taxon>
    </lineage>
</organism>
<dbReference type="AlphaFoldDB" id="A0AAQ3MSP0"/>
<keyword evidence="2" id="KW-1185">Reference proteome</keyword>
<gene>
    <name evidence="1" type="ORF">V8G54_028591</name>
</gene>
<sequence>MALEVGMVGSDVQVESKCDFLNFWAEYLEGHRHLRQLFTYPIRHINVGVGVKRRLYGRKNDFSPTCQAPKRRGDFKGQFCTTALTGCFSRFVDGGEGFARKQMMNKLGFWFVLRGVPLVHVLGFLPCRRMKAVLDLGFIDDRFHIRDELAIGLYGLWRNKPECEVNGGFVSRYDEGFSDRFFDCRCDTLAYGGAMEEKTCLQSRFYDLDGCFYRFHGGVVLDNGDSRSGCVRTEMQTMHGSEAVVEDMMELAILGLVDLVATHDKRWWLGELEFLRLKMMMWSPWKVEGAKTSIKERKRFHDGDLE</sequence>
<name>A0AAQ3MSP0_VIGMU</name>
<protein>
    <submittedName>
        <fullName evidence="1">Uncharacterized protein</fullName>
    </submittedName>
</protein>
<dbReference type="EMBL" id="CP144692">
    <property type="protein sequence ID" value="WVY96440.1"/>
    <property type="molecule type" value="Genomic_DNA"/>
</dbReference>
<accession>A0AAQ3MSP0</accession>
<dbReference type="Proteomes" id="UP001374535">
    <property type="component" value="Chromosome 9"/>
</dbReference>
<reference evidence="1 2" key="1">
    <citation type="journal article" date="2023" name="Life. Sci Alliance">
        <title>Evolutionary insights into 3D genome organization and epigenetic landscape of Vigna mungo.</title>
        <authorList>
            <person name="Junaid A."/>
            <person name="Singh B."/>
            <person name="Bhatia S."/>
        </authorList>
    </citation>
    <scope>NUCLEOTIDE SEQUENCE [LARGE SCALE GENOMIC DNA]</scope>
    <source>
        <strain evidence="1">Urdbean</strain>
    </source>
</reference>
<evidence type="ECO:0000313" key="1">
    <source>
        <dbReference type="EMBL" id="WVY96440.1"/>
    </source>
</evidence>